<accession>A0A0E9XG41</accession>
<proteinExistence type="predicted"/>
<name>A0A0E9XG41_ANGAN</name>
<organism evidence="1">
    <name type="scientific">Anguilla anguilla</name>
    <name type="common">European freshwater eel</name>
    <name type="synonym">Muraena anguilla</name>
    <dbReference type="NCBI Taxonomy" id="7936"/>
    <lineage>
        <taxon>Eukaryota</taxon>
        <taxon>Metazoa</taxon>
        <taxon>Chordata</taxon>
        <taxon>Craniata</taxon>
        <taxon>Vertebrata</taxon>
        <taxon>Euteleostomi</taxon>
        <taxon>Actinopterygii</taxon>
        <taxon>Neopterygii</taxon>
        <taxon>Teleostei</taxon>
        <taxon>Anguilliformes</taxon>
        <taxon>Anguillidae</taxon>
        <taxon>Anguilla</taxon>
    </lineage>
</organism>
<protein>
    <submittedName>
        <fullName evidence="1">Uncharacterized protein</fullName>
    </submittedName>
</protein>
<reference evidence="1" key="2">
    <citation type="journal article" date="2015" name="Fish Shellfish Immunol.">
        <title>Early steps in the European eel (Anguilla anguilla)-Vibrio vulnificus interaction in the gills: Role of the RtxA13 toxin.</title>
        <authorList>
            <person name="Callol A."/>
            <person name="Pajuelo D."/>
            <person name="Ebbesson L."/>
            <person name="Teles M."/>
            <person name="MacKenzie S."/>
            <person name="Amaro C."/>
        </authorList>
    </citation>
    <scope>NUCLEOTIDE SEQUENCE</scope>
</reference>
<dbReference type="EMBL" id="GBXM01006860">
    <property type="protein sequence ID" value="JAI01718.1"/>
    <property type="molecule type" value="Transcribed_RNA"/>
</dbReference>
<dbReference type="AlphaFoldDB" id="A0A0E9XG41"/>
<sequence length="33" mass="3666">MKTGNLQILVSWTSTKTIRSPDLSHPLGPDKPF</sequence>
<reference evidence="1" key="1">
    <citation type="submission" date="2014-11" db="EMBL/GenBank/DDBJ databases">
        <authorList>
            <person name="Amaro Gonzalez C."/>
        </authorList>
    </citation>
    <scope>NUCLEOTIDE SEQUENCE</scope>
</reference>
<evidence type="ECO:0000313" key="1">
    <source>
        <dbReference type="EMBL" id="JAI01718.1"/>
    </source>
</evidence>